<feature type="transmembrane region" description="Helical" evidence="1">
    <location>
        <begin position="33"/>
        <end position="50"/>
    </location>
</feature>
<accession>A0ABP7YJ98</accession>
<comment type="caution">
    <text evidence="2">The sequence shown here is derived from an EMBL/GenBank/DDBJ whole genome shotgun (WGS) entry which is preliminary data.</text>
</comment>
<feature type="transmembrane region" description="Helical" evidence="1">
    <location>
        <begin position="7"/>
        <end position="27"/>
    </location>
</feature>
<reference evidence="3" key="1">
    <citation type="journal article" date="2019" name="Int. J. Syst. Evol. Microbiol.">
        <title>The Global Catalogue of Microorganisms (GCM) 10K type strain sequencing project: providing services to taxonomists for standard genome sequencing and annotation.</title>
        <authorList>
            <consortium name="The Broad Institute Genomics Platform"/>
            <consortium name="The Broad Institute Genome Sequencing Center for Infectious Disease"/>
            <person name="Wu L."/>
            <person name="Ma J."/>
        </authorList>
    </citation>
    <scope>NUCLEOTIDE SEQUENCE [LARGE SCALE GENOMIC DNA]</scope>
    <source>
        <strain evidence="3">JCM 16704</strain>
    </source>
</reference>
<dbReference type="EMBL" id="BAAAZI010000006">
    <property type="protein sequence ID" value="GAA4136894.1"/>
    <property type="molecule type" value="Genomic_DNA"/>
</dbReference>
<sequence>MYRIKNYLSQWSIMRILRLVMGIVITIQGIKSGQWIITGLGIMFTALPLFNRGCGANGSCDVPQRRREQ</sequence>
<evidence type="ECO:0000256" key="1">
    <source>
        <dbReference type="SAM" id="Phobius"/>
    </source>
</evidence>
<dbReference type="Proteomes" id="UP001500101">
    <property type="component" value="Unassembled WGS sequence"/>
</dbReference>
<evidence type="ECO:0000313" key="3">
    <source>
        <dbReference type="Proteomes" id="UP001500101"/>
    </source>
</evidence>
<organism evidence="2 3">
    <name type="scientific">Sphingobacterium kyonggiense</name>
    <dbReference type="NCBI Taxonomy" id="714075"/>
    <lineage>
        <taxon>Bacteria</taxon>
        <taxon>Pseudomonadati</taxon>
        <taxon>Bacteroidota</taxon>
        <taxon>Sphingobacteriia</taxon>
        <taxon>Sphingobacteriales</taxon>
        <taxon>Sphingobacteriaceae</taxon>
        <taxon>Sphingobacterium</taxon>
    </lineage>
</organism>
<keyword evidence="1" id="KW-0472">Membrane</keyword>
<name>A0ABP7YJ98_9SPHI</name>
<dbReference type="RefSeq" id="WP_344673757.1">
    <property type="nucleotide sequence ID" value="NZ_BAAAZI010000006.1"/>
</dbReference>
<keyword evidence="3" id="KW-1185">Reference proteome</keyword>
<evidence type="ECO:0000313" key="2">
    <source>
        <dbReference type="EMBL" id="GAA4136894.1"/>
    </source>
</evidence>
<gene>
    <name evidence="2" type="ORF">GCM10022216_12460</name>
</gene>
<protein>
    <recommendedName>
        <fullName evidence="4">DUF2892 domain-containing protein</fullName>
    </recommendedName>
</protein>
<evidence type="ECO:0008006" key="4">
    <source>
        <dbReference type="Google" id="ProtNLM"/>
    </source>
</evidence>
<proteinExistence type="predicted"/>
<keyword evidence="1" id="KW-1133">Transmembrane helix</keyword>
<keyword evidence="1" id="KW-0812">Transmembrane</keyword>